<reference evidence="1" key="3">
    <citation type="submission" date="2022-12" db="EMBL/GenBank/DDBJ databases">
        <authorList>
            <person name="Sun Q."/>
            <person name="Zhou Y."/>
        </authorList>
    </citation>
    <scope>NUCLEOTIDE SEQUENCE</scope>
    <source>
        <strain evidence="1">CGMCC 1.15034</strain>
    </source>
</reference>
<dbReference type="InterPro" id="IPR049511">
    <property type="entry name" value="PGH-like_rpt"/>
</dbReference>
<reference evidence="1" key="1">
    <citation type="journal article" date="2014" name="Int. J. Syst. Evol. Microbiol.">
        <title>Complete genome sequence of Corynebacterium casei LMG S-19264T (=DSM 44701T), isolated from a smear-ripened cheese.</title>
        <authorList>
            <consortium name="US DOE Joint Genome Institute (JGI-PGF)"/>
            <person name="Walter F."/>
            <person name="Albersmeier A."/>
            <person name="Kalinowski J."/>
            <person name="Ruckert C."/>
        </authorList>
    </citation>
    <scope>NUCLEOTIDE SEQUENCE</scope>
    <source>
        <strain evidence="1">CGMCC 1.15034</strain>
    </source>
</reference>
<evidence type="ECO:0008006" key="5">
    <source>
        <dbReference type="Google" id="ProtNLM"/>
    </source>
</evidence>
<sequence>MLHYSSQTAAFLRAKPENTEVTPSPVLDEHAYAKALAEGLRVSTKFGRVDVLGPRALREPIDGVYSLAQWQSGFKLQNDRGTCWAFAGAAALEAAYRRKYGLLIDVSEEYIFHMGKAFALNRDSAGAAARPVENNSSLTGFQGSGDIAEKISENASPPEEAAPYLQNQRTLLDILPVLGFSGVEALVSQEDYDAVEFCEQHIPLLARVNARYRAAGWGSLGNNPSITALENTILADREVICDVFHKTPNIGGHVLLLIGFDRNRQVFFAKNHWGEGKFIEIAYNNDPNWQINSGWYITDVVDPTFVQSEACWLGNWRASVGDASFRLLLRRSEDFPNPGAPTKLGTAYLSDGPHDVNGLFLNAGAHLRMFIAPTTAPVPIGTLSGWQIDADLNFSDIYNAFGQAGQEPAALSRFNTRFAALFDKGDGLAWQARHGITPEAYQSIFDLLVGQGYRLTNVCGYSEGTASRLNAVWQQRDGPAWQARHGLTNDQYQSTFDDLVAKGYQLVCVSGYAENGQPRYAAIWEQRASSDWQARHGMSRSQYQQTFDQMAADGFAPVQVCGFRVNVDVRFAAIWERRPSLEWVGRHGLTASEYQKAFDEQNAAGFRLVSVSGYSDTGIARYAAIWHKDQAGEWQARHGLDSAGYQQAFDDLSRRGFRPVQVSGYGDGFYPA</sequence>
<keyword evidence="3" id="KW-1185">Reference proteome</keyword>
<evidence type="ECO:0000313" key="2">
    <source>
        <dbReference type="EMBL" id="QOZ57967.1"/>
    </source>
</evidence>
<protein>
    <recommendedName>
        <fullName evidence="5">Peptidase C1A papain C-terminal domain-containing protein</fullName>
    </recommendedName>
</protein>
<accession>A0A410UZS6</accession>
<dbReference type="InterPro" id="IPR000169">
    <property type="entry name" value="Pept_cys_AS"/>
</dbReference>
<dbReference type="Proteomes" id="UP000593880">
    <property type="component" value="Chromosome"/>
</dbReference>
<dbReference type="Pfam" id="PF17660">
    <property type="entry name" value="BTRD1"/>
    <property type="match status" value="5"/>
</dbReference>
<dbReference type="SUPFAM" id="SSF54001">
    <property type="entry name" value="Cysteine proteinases"/>
    <property type="match status" value="1"/>
</dbReference>
<dbReference type="EMBL" id="BMHC01000019">
    <property type="protein sequence ID" value="GGI30880.1"/>
    <property type="molecule type" value="Genomic_DNA"/>
</dbReference>
<evidence type="ECO:0000313" key="4">
    <source>
        <dbReference type="Proteomes" id="UP000625079"/>
    </source>
</evidence>
<dbReference type="OrthoDB" id="6445402at2"/>
<proteinExistence type="predicted"/>
<dbReference type="RefSeq" id="WP_128963686.1">
    <property type="nucleotide sequence ID" value="NZ_BMHC01000019.1"/>
</dbReference>
<organism evidence="1 4">
    <name type="scientific">Bradyrhizobium guangdongense</name>
    <dbReference type="NCBI Taxonomy" id="1325090"/>
    <lineage>
        <taxon>Bacteria</taxon>
        <taxon>Pseudomonadati</taxon>
        <taxon>Pseudomonadota</taxon>
        <taxon>Alphaproteobacteria</taxon>
        <taxon>Hyphomicrobiales</taxon>
        <taxon>Nitrobacteraceae</taxon>
        <taxon>Bradyrhizobium</taxon>
    </lineage>
</organism>
<gene>
    <name evidence="1" type="ORF">GCM10010987_61640</name>
    <name evidence="2" type="ORF">XH86_03780</name>
</gene>
<evidence type="ECO:0000313" key="1">
    <source>
        <dbReference type="EMBL" id="GGI30880.1"/>
    </source>
</evidence>
<dbReference type="EMBL" id="CP030057">
    <property type="protein sequence ID" value="QOZ57967.1"/>
    <property type="molecule type" value="Genomic_DNA"/>
</dbReference>
<dbReference type="PROSITE" id="PS00139">
    <property type="entry name" value="THIOL_PROTEASE_CYS"/>
    <property type="match status" value="1"/>
</dbReference>
<name>A0A410UZS6_9BRAD</name>
<dbReference type="AlphaFoldDB" id="A0A410UZS6"/>
<evidence type="ECO:0000313" key="3">
    <source>
        <dbReference type="Proteomes" id="UP000593880"/>
    </source>
</evidence>
<dbReference type="InterPro" id="IPR038765">
    <property type="entry name" value="Papain-like_cys_pep_sf"/>
</dbReference>
<reference evidence="2 3" key="2">
    <citation type="submission" date="2018-06" db="EMBL/GenBank/DDBJ databases">
        <title>Comparative genomics of rhizobia nodulating Arachis hypogaea in China.</title>
        <authorList>
            <person name="Li Y."/>
        </authorList>
    </citation>
    <scope>NUCLEOTIDE SEQUENCE [LARGE SCALE GENOMIC DNA]</scope>
    <source>
        <strain evidence="2 3">CCBAU 51658</strain>
    </source>
</reference>
<dbReference type="Proteomes" id="UP000625079">
    <property type="component" value="Unassembled WGS sequence"/>
</dbReference>
<dbReference type="Gene3D" id="3.90.70.10">
    <property type="entry name" value="Cysteine proteinases"/>
    <property type="match status" value="1"/>
</dbReference>